<keyword evidence="3 9" id="KW-0732">Signal</keyword>
<name>A0A9W8FZR8_9FUNG</name>
<evidence type="ECO:0000256" key="6">
    <source>
        <dbReference type="ARBA" id="ARBA00023288"/>
    </source>
</evidence>
<reference evidence="11" key="1">
    <citation type="submission" date="2022-07" db="EMBL/GenBank/DDBJ databases">
        <title>Phylogenomic reconstructions and comparative analyses of Kickxellomycotina fungi.</title>
        <authorList>
            <person name="Reynolds N.K."/>
            <person name="Stajich J.E."/>
            <person name="Barry K."/>
            <person name="Grigoriev I.V."/>
            <person name="Crous P."/>
            <person name="Smith M.E."/>
        </authorList>
    </citation>
    <scope>NUCLEOTIDE SEQUENCE</scope>
    <source>
        <strain evidence="11">NRRL 3115</strain>
    </source>
</reference>
<evidence type="ECO:0000259" key="10">
    <source>
        <dbReference type="Pfam" id="PF20238"/>
    </source>
</evidence>
<evidence type="ECO:0000313" key="11">
    <source>
        <dbReference type="EMBL" id="KAJ2673228.1"/>
    </source>
</evidence>
<evidence type="ECO:0000256" key="9">
    <source>
        <dbReference type="SAM" id="SignalP"/>
    </source>
</evidence>
<dbReference type="AlphaFoldDB" id="A0A9W8FZR8"/>
<dbReference type="InterPro" id="IPR046530">
    <property type="entry name" value="BIM1-like_dom"/>
</dbReference>
<dbReference type="GO" id="GO:0005886">
    <property type="term" value="C:plasma membrane"/>
    <property type="evidence" value="ECO:0007669"/>
    <property type="project" value="UniProtKB-SubCell"/>
</dbReference>
<proteinExistence type="predicted"/>
<keyword evidence="2" id="KW-1003">Cell membrane</keyword>
<feature type="region of interest" description="Disordered" evidence="8">
    <location>
        <begin position="150"/>
        <end position="184"/>
    </location>
</feature>
<dbReference type="Proteomes" id="UP001151518">
    <property type="component" value="Unassembled WGS sequence"/>
</dbReference>
<evidence type="ECO:0000256" key="5">
    <source>
        <dbReference type="ARBA" id="ARBA00023180"/>
    </source>
</evidence>
<keyword evidence="6" id="KW-0449">Lipoprotein</keyword>
<dbReference type="Pfam" id="PF20238">
    <property type="entry name" value="BIM1-like_dom"/>
    <property type="match status" value="1"/>
</dbReference>
<dbReference type="OrthoDB" id="2146436at2759"/>
<gene>
    <name evidence="11" type="ORF">GGI25_004822</name>
</gene>
<feature type="compositionally biased region" description="Low complexity" evidence="8">
    <location>
        <begin position="150"/>
        <end position="160"/>
    </location>
</feature>
<feature type="signal peptide" evidence="9">
    <location>
        <begin position="1"/>
        <end position="20"/>
    </location>
</feature>
<organism evidence="11 12">
    <name type="scientific">Coemansia spiralis</name>
    <dbReference type="NCBI Taxonomy" id="417178"/>
    <lineage>
        <taxon>Eukaryota</taxon>
        <taxon>Fungi</taxon>
        <taxon>Fungi incertae sedis</taxon>
        <taxon>Zoopagomycota</taxon>
        <taxon>Kickxellomycotina</taxon>
        <taxon>Kickxellomycetes</taxon>
        <taxon>Kickxellales</taxon>
        <taxon>Kickxellaceae</taxon>
        <taxon>Coemansia</taxon>
    </lineage>
</organism>
<keyword evidence="5" id="KW-0325">Glycoprotein</keyword>
<dbReference type="PANTHER" id="PTHR34992">
    <property type="entry name" value="HYPHAL ANASTAMOSIS-7 PROTEIN"/>
    <property type="match status" value="1"/>
</dbReference>
<evidence type="ECO:0000256" key="4">
    <source>
        <dbReference type="ARBA" id="ARBA00023136"/>
    </source>
</evidence>
<feature type="chain" id="PRO_5040802448" description="Copper acquisition factor BIM1-like domain-containing protein" evidence="9">
    <location>
        <begin position="21"/>
        <end position="209"/>
    </location>
</feature>
<evidence type="ECO:0000256" key="7">
    <source>
        <dbReference type="ARBA" id="ARBA00037868"/>
    </source>
</evidence>
<comment type="caution">
    <text evidence="11">The sequence shown here is derived from an EMBL/GenBank/DDBJ whole genome shotgun (WGS) entry which is preliminary data.</text>
</comment>
<sequence length="209" mass="21636">MVKLLAGILFAAVLAQSAFAHMQIISPSPRNGVVADELSQPCGGINTPTKNVTTVSDSETFNFVLRPSHGTGNIVLSYSTVTTVSANSAWQFMSSTDVPVANTYKIPVKFNTYNLTNGESIVVQAIYNGTDDNETEKYYACFDVKLSADASSSSGSATEGESGGEDGLDTSTNSKDHSSSATSLTGSSLCTAKAVFGAAFGLLVAAAAF</sequence>
<evidence type="ECO:0000313" key="12">
    <source>
        <dbReference type="Proteomes" id="UP001151518"/>
    </source>
</evidence>
<evidence type="ECO:0000256" key="3">
    <source>
        <dbReference type="ARBA" id="ARBA00022729"/>
    </source>
</evidence>
<evidence type="ECO:0000256" key="2">
    <source>
        <dbReference type="ARBA" id="ARBA00022475"/>
    </source>
</evidence>
<comment type="subcellular location">
    <subcellularLocation>
        <location evidence="1">Cell membrane</location>
    </subcellularLocation>
    <subcellularLocation>
        <location evidence="7">Endomembrane system</location>
        <topology evidence="7">Lipid-anchor</topology>
    </subcellularLocation>
</comment>
<evidence type="ECO:0000256" key="8">
    <source>
        <dbReference type="SAM" id="MobiDB-lite"/>
    </source>
</evidence>
<feature type="domain" description="Copper acquisition factor BIM1-like" evidence="10">
    <location>
        <begin position="20"/>
        <end position="152"/>
    </location>
</feature>
<protein>
    <recommendedName>
        <fullName evidence="10">Copper acquisition factor BIM1-like domain-containing protein</fullName>
    </recommendedName>
</protein>
<dbReference type="InterPro" id="IPR046936">
    <property type="entry name" value="BIM1-like"/>
</dbReference>
<dbReference type="EMBL" id="JANBTW010000071">
    <property type="protein sequence ID" value="KAJ2673228.1"/>
    <property type="molecule type" value="Genomic_DNA"/>
</dbReference>
<dbReference type="GO" id="GO:0012505">
    <property type="term" value="C:endomembrane system"/>
    <property type="evidence" value="ECO:0007669"/>
    <property type="project" value="UniProtKB-SubCell"/>
</dbReference>
<accession>A0A9W8FZR8</accession>
<keyword evidence="4" id="KW-0472">Membrane</keyword>
<evidence type="ECO:0000256" key="1">
    <source>
        <dbReference type="ARBA" id="ARBA00004236"/>
    </source>
</evidence>